<reference evidence="1 2" key="1">
    <citation type="submission" date="2024-11" db="EMBL/GenBank/DDBJ databases">
        <title>Adaptive evolution of stress response genes in parasites aligns with host niche diversity.</title>
        <authorList>
            <person name="Hahn C."/>
            <person name="Resl P."/>
        </authorList>
    </citation>
    <scope>NUCLEOTIDE SEQUENCE [LARGE SCALE GENOMIC DNA]</scope>
    <source>
        <strain evidence="1">EGGRZ-B1_66</strain>
        <tissue evidence="1">Body</tissue>
    </source>
</reference>
<dbReference type="Proteomes" id="UP001626550">
    <property type="component" value="Unassembled WGS sequence"/>
</dbReference>
<name>A0ABD2PW02_9PLAT</name>
<evidence type="ECO:0000313" key="1">
    <source>
        <dbReference type="EMBL" id="KAL3311077.1"/>
    </source>
</evidence>
<organism evidence="1 2">
    <name type="scientific">Cichlidogyrus casuarinus</name>
    <dbReference type="NCBI Taxonomy" id="1844966"/>
    <lineage>
        <taxon>Eukaryota</taxon>
        <taxon>Metazoa</taxon>
        <taxon>Spiralia</taxon>
        <taxon>Lophotrochozoa</taxon>
        <taxon>Platyhelminthes</taxon>
        <taxon>Monogenea</taxon>
        <taxon>Monopisthocotylea</taxon>
        <taxon>Dactylogyridea</taxon>
        <taxon>Ancyrocephalidae</taxon>
        <taxon>Cichlidogyrus</taxon>
    </lineage>
</organism>
<proteinExistence type="predicted"/>
<accession>A0ABD2PW02</accession>
<protein>
    <submittedName>
        <fullName evidence="1">Uncharacterized protein</fullName>
    </submittedName>
</protein>
<evidence type="ECO:0000313" key="2">
    <source>
        <dbReference type="Proteomes" id="UP001626550"/>
    </source>
</evidence>
<comment type="caution">
    <text evidence="1">The sequence shown here is derived from an EMBL/GenBank/DDBJ whole genome shotgun (WGS) entry which is preliminary data.</text>
</comment>
<sequence length="240" mass="27757">MTNQLTNEQEYAEHMNICLQLICEDMLKESMTDDCSIRLNTVLGTFPKEHLVVNVKWPADKLFNMNTFSNKCRGNFLLKFDHITAVFPYRRDVYMITSTIRNLSKQTCYRAVTGTSKVNNMNGIYFFSGRYNGSKSLKEGKMNFEYTRDKLALMKITSTKKIREPLTRTADLDIYTERTEETILEDGARCNVLLQCEKKGLHHVFINGACCFYNVAWQKPEDPHVPSQLENIGIHTALLR</sequence>
<gene>
    <name evidence="1" type="ORF">Ciccas_010347</name>
</gene>
<dbReference type="EMBL" id="JBJKFK010002459">
    <property type="protein sequence ID" value="KAL3311077.1"/>
    <property type="molecule type" value="Genomic_DNA"/>
</dbReference>
<keyword evidence="2" id="KW-1185">Reference proteome</keyword>
<dbReference type="AlphaFoldDB" id="A0ABD2PW02"/>